<proteinExistence type="predicted"/>
<feature type="transmembrane region" description="Helical" evidence="1">
    <location>
        <begin position="30"/>
        <end position="52"/>
    </location>
</feature>
<keyword evidence="1" id="KW-0812">Transmembrane</keyword>
<reference evidence="2" key="1">
    <citation type="submission" date="2017-07" db="EMBL/GenBank/DDBJ databases">
        <authorList>
            <person name="Mikheyev A."/>
            <person name="Grau M."/>
        </authorList>
    </citation>
    <scope>NUCLEOTIDE SEQUENCE</scope>
    <source>
        <tissue evidence="2">Venom_gland</tissue>
    </source>
</reference>
<organism evidence="2">
    <name type="scientific">Micrurus lemniscatus lemniscatus</name>
    <dbReference type="NCBI Taxonomy" id="129467"/>
    <lineage>
        <taxon>Eukaryota</taxon>
        <taxon>Metazoa</taxon>
        <taxon>Chordata</taxon>
        <taxon>Craniata</taxon>
        <taxon>Vertebrata</taxon>
        <taxon>Euteleostomi</taxon>
        <taxon>Lepidosauria</taxon>
        <taxon>Squamata</taxon>
        <taxon>Bifurcata</taxon>
        <taxon>Unidentata</taxon>
        <taxon>Episquamata</taxon>
        <taxon>Toxicofera</taxon>
        <taxon>Serpentes</taxon>
        <taxon>Colubroidea</taxon>
        <taxon>Elapidae</taxon>
        <taxon>Elapinae</taxon>
        <taxon>Micrurus</taxon>
    </lineage>
</organism>
<protein>
    <submittedName>
        <fullName evidence="2">Uncharacterized protein</fullName>
    </submittedName>
</protein>
<accession>A0A2D4I2P5</accession>
<reference evidence="2" key="2">
    <citation type="submission" date="2017-11" db="EMBL/GenBank/DDBJ databases">
        <title>Coralsnake Venomics: Analyses of Venom Gland Transcriptomes and Proteomes of Six Brazilian Taxa.</title>
        <authorList>
            <person name="Aird S.D."/>
            <person name="Jorge da Silva N."/>
            <person name="Qiu L."/>
            <person name="Villar-Briones A."/>
            <person name="Aparecida-Saddi V."/>
            <person name="Campos-Telles M.P."/>
            <person name="Grau M."/>
            <person name="Mikheyev A.S."/>
        </authorList>
    </citation>
    <scope>NUCLEOTIDE SEQUENCE</scope>
    <source>
        <tissue evidence="2">Venom_gland</tissue>
    </source>
</reference>
<evidence type="ECO:0000256" key="1">
    <source>
        <dbReference type="SAM" id="Phobius"/>
    </source>
</evidence>
<name>A0A2D4I2P5_MICLE</name>
<keyword evidence="1" id="KW-1133">Transmembrane helix</keyword>
<keyword evidence="1" id="KW-0472">Membrane</keyword>
<dbReference type="EMBL" id="IACK01076699">
    <property type="protein sequence ID" value="LAA78442.1"/>
    <property type="molecule type" value="Transcribed_RNA"/>
</dbReference>
<evidence type="ECO:0000313" key="2">
    <source>
        <dbReference type="EMBL" id="LAA78442.1"/>
    </source>
</evidence>
<sequence>MPNSLQVILLARLCKSDFWSGGNQINGSQIFFTFILFMFLFFLFSSIQMDVVGGGKRTKLLMFYYWIIDDSYIIDNSHQKAVEGALASEMHNNEITHLKFLLVCVFSSIN</sequence>
<dbReference type="AlphaFoldDB" id="A0A2D4I2P5"/>